<dbReference type="PROSITE" id="PS51257">
    <property type="entry name" value="PROKAR_LIPOPROTEIN"/>
    <property type="match status" value="1"/>
</dbReference>
<gene>
    <name evidence="2" type="ORF">yc1106_01307</name>
</gene>
<dbReference type="Proteomes" id="UP001056012">
    <property type="component" value="Chromosome 1"/>
</dbReference>
<keyword evidence="1" id="KW-0732">Signal</keyword>
<name>A0A9Q9DNJ9_CURCL</name>
<evidence type="ECO:0000256" key="1">
    <source>
        <dbReference type="SAM" id="SignalP"/>
    </source>
</evidence>
<dbReference type="OrthoDB" id="3656639at2759"/>
<evidence type="ECO:0000313" key="3">
    <source>
        <dbReference type="Proteomes" id="UP001056012"/>
    </source>
</evidence>
<evidence type="ECO:0000313" key="2">
    <source>
        <dbReference type="EMBL" id="USP74033.1"/>
    </source>
</evidence>
<sequence length="81" mass="8402">MKIQAIVLLFAAAVSATSCYDHDEKFLPSKAELPQAGDSNNNWSYCPSKNGCCSNGKVWVSCKSKCAGGASCSISGTSSSC</sequence>
<feature type="chain" id="PRO_5040203749" evidence="1">
    <location>
        <begin position="20"/>
        <end position="81"/>
    </location>
</feature>
<feature type="signal peptide" evidence="1">
    <location>
        <begin position="1"/>
        <end position="19"/>
    </location>
</feature>
<proteinExistence type="predicted"/>
<organism evidence="2 3">
    <name type="scientific">Curvularia clavata</name>
    <dbReference type="NCBI Taxonomy" id="95742"/>
    <lineage>
        <taxon>Eukaryota</taxon>
        <taxon>Fungi</taxon>
        <taxon>Dikarya</taxon>
        <taxon>Ascomycota</taxon>
        <taxon>Pezizomycotina</taxon>
        <taxon>Dothideomycetes</taxon>
        <taxon>Pleosporomycetidae</taxon>
        <taxon>Pleosporales</taxon>
        <taxon>Pleosporineae</taxon>
        <taxon>Pleosporaceae</taxon>
        <taxon>Curvularia</taxon>
    </lineage>
</organism>
<keyword evidence="3" id="KW-1185">Reference proteome</keyword>
<dbReference type="EMBL" id="CP089274">
    <property type="protein sequence ID" value="USP74033.1"/>
    <property type="molecule type" value="Genomic_DNA"/>
</dbReference>
<dbReference type="VEuPathDB" id="FungiDB:yc1106_01307"/>
<protein>
    <submittedName>
        <fullName evidence="2">Uncharacterized protein</fullName>
    </submittedName>
</protein>
<accession>A0A9Q9DNJ9</accession>
<dbReference type="AlphaFoldDB" id="A0A9Q9DNJ9"/>
<reference evidence="2" key="1">
    <citation type="submission" date="2021-12" db="EMBL/GenBank/DDBJ databases">
        <title>Curvularia clavata genome.</title>
        <authorList>
            <person name="Cao Y."/>
        </authorList>
    </citation>
    <scope>NUCLEOTIDE SEQUENCE</scope>
    <source>
        <strain evidence="2">Yc1106</strain>
    </source>
</reference>